<dbReference type="PROSITE" id="PS50858">
    <property type="entry name" value="BSD"/>
    <property type="match status" value="1"/>
</dbReference>
<proteinExistence type="predicted"/>
<reference evidence="3" key="1">
    <citation type="submission" date="2020-11" db="EMBL/GenBank/DDBJ databases">
        <authorList>
            <person name="Tran Van P."/>
        </authorList>
    </citation>
    <scope>NUCLEOTIDE SEQUENCE</scope>
</reference>
<feature type="region of interest" description="Disordered" evidence="1">
    <location>
        <begin position="263"/>
        <end position="340"/>
    </location>
</feature>
<feature type="region of interest" description="Disordered" evidence="1">
    <location>
        <begin position="1"/>
        <end position="94"/>
    </location>
</feature>
<dbReference type="Proteomes" id="UP000677054">
    <property type="component" value="Unassembled WGS sequence"/>
</dbReference>
<dbReference type="GO" id="GO:0038203">
    <property type="term" value="P:TORC2 signaling"/>
    <property type="evidence" value="ECO:0007669"/>
    <property type="project" value="TreeGrafter"/>
</dbReference>
<dbReference type="SUPFAM" id="SSF140383">
    <property type="entry name" value="BSD domain-like"/>
    <property type="match status" value="1"/>
</dbReference>
<dbReference type="Gene3D" id="1.10.3970.10">
    <property type="entry name" value="BSD domain"/>
    <property type="match status" value="1"/>
</dbReference>
<dbReference type="PANTHER" id="PTHR16019">
    <property type="entry name" value="SYNAPSE-ASSOCIATED PROTEIN"/>
    <property type="match status" value="1"/>
</dbReference>
<dbReference type="InterPro" id="IPR051494">
    <property type="entry name" value="BSD_domain-containing"/>
</dbReference>
<name>A0A7R9FNS0_9CRUS</name>
<gene>
    <name evidence="3" type="ORF">DSTB1V02_LOCUS9410</name>
</gene>
<protein>
    <recommendedName>
        <fullName evidence="2">BSD domain-containing protein</fullName>
    </recommendedName>
</protein>
<dbReference type="EMBL" id="CAJPEV010002403">
    <property type="protein sequence ID" value="CAG0896763.1"/>
    <property type="molecule type" value="Genomic_DNA"/>
</dbReference>
<dbReference type="SMART" id="SM00751">
    <property type="entry name" value="BSD"/>
    <property type="match status" value="1"/>
</dbReference>
<dbReference type="GO" id="GO:0005794">
    <property type="term" value="C:Golgi apparatus"/>
    <property type="evidence" value="ECO:0007669"/>
    <property type="project" value="TreeGrafter"/>
</dbReference>
<evidence type="ECO:0000313" key="4">
    <source>
        <dbReference type="Proteomes" id="UP000677054"/>
    </source>
</evidence>
<feature type="domain" description="BSD" evidence="2">
    <location>
        <begin position="202"/>
        <end position="254"/>
    </location>
</feature>
<dbReference type="EMBL" id="LR901920">
    <property type="protein sequence ID" value="CAD7249621.1"/>
    <property type="molecule type" value="Genomic_DNA"/>
</dbReference>
<organism evidence="3">
    <name type="scientific">Darwinula stevensoni</name>
    <dbReference type="NCBI Taxonomy" id="69355"/>
    <lineage>
        <taxon>Eukaryota</taxon>
        <taxon>Metazoa</taxon>
        <taxon>Ecdysozoa</taxon>
        <taxon>Arthropoda</taxon>
        <taxon>Crustacea</taxon>
        <taxon>Oligostraca</taxon>
        <taxon>Ostracoda</taxon>
        <taxon>Podocopa</taxon>
        <taxon>Podocopida</taxon>
        <taxon>Darwinulocopina</taxon>
        <taxon>Darwinuloidea</taxon>
        <taxon>Darwinulidae</taxon>
        <taxon>Darwinula</taxon>
    </lineage>
</organism>
<dbReference type="InterPro" id="IPR005607">
    <property type="entry name" value="BSD_dom"/>
</dbReference>
<sequence>MEMFSSVSSWLGGVMAKKSIPTEEGTVPVASPSEGSNEVNNSESPTSQLSTKGSTDEKNENEDSSPTGSADKESLTSGPDTPQSEKEDHAEGTGIKGDIAEVSNRALQGAKNLGSFLFSAVNKAGKTMSEAGAKLKKTVEENSILGEFNKEQEAFLKEKSHEGGDIGVAPWVGYADEETLKEQILALSSDRRNFVRNPPSGVQFSFNYDTMYPVAQAILVEDKELEKMRFELVPKLISEETFWRNYFYRVSLICQSSELSSMASTNQQEDSASAPSSRTDSMEKDTGDFSPIHTADFASDDYQASSKDIEEVRRSVQQLHTSTKKKTPSKDGVQLSILPQ</sequence>
<accession>A0A7R9FNS0</accession>
<evidence type="ECO:0000313" key="3">
    <source>
        <dbReference type="EMBL" id="CAD7249621.1"/>
    </source>
</evidence>
<dbReference type="GO" id="GO:0045202">
    <property type="term" value="C:synapse"/>
    <property type="evidence" value="ECO:0007669"/>
    <property type="project" value="TreeGrafter"/>
</dbReference>
<dbReference type="GO" id="GO:0048172">
    <property type="term" value="P:regulation of short-term neuronal synaptic plasticity"/>
    <property type="evidence" value="ECO:0007669"/>
    <property type="project" value="TreeGrafter"/>
</dbReference>
<feature type="non-terminal residue" evidence="3">
    <location>
        <position position="1"/>
    </location>
</feature>
<dbReference type="InterPro" id="IPR035925">
    <property type="entry name" value="BSD_dom_sf"/>
</dbReference>
<keyword evidence="4" id="KW-1185">Reference proteome</keyword>
<dbReference type="PANTHER" id="PTHR16019:SF6">
    <property type="entry name" value="SYNAPSE-ASSOCIATED PROTEIN 1"/>
    <property type="match status" value="1"/>
</dbReference>
<dbReference type="Pfam" id="PF03909">
    <property type="entry name" value="BSD"/>
    <property type="match status" value="1"/>
</dbReference>
<dbReference type="OrthoDB" id="47923at2759"/>
<evidence type="ECO:0000256" key="1">
    <source>
        <dbReference type="SAM" id="MobiDB-lite"/>
    </source>
</evidence>
<feature type="compositionally biased region" description="Polar residues" evidence="1">
    <location>
        <begin position="263"/>
        <end position="279"/>
    </location>
</feature>
<dbReference type="GO" id="GO:0005634">
    <property type="term" value="C:nucleus"/>
    <property type="evidence" value="ECO:0007669"/>
    <property type="project" value="TreeGrafter"/>
</dbReference>
<evidence type="ECO:0000259" key="2">
    <source>
        <dbReference type="PROSITE" id="PS50858"/>
    </source>
</evidence>
<feature type="compositionally biased region" description="Low complexity" evidence="1">
    <location>
        <begin position="31"/>
        <end position="44"/>
    </location>
</feature>
<dbReference type="AlphaFoldDB" id="A0A7R9FNS0"/>